<organism evidence="1 2">
    <name type="scientific">Racocetra persica</name>
    <dbReference type="NCBI Taxonomy" id="160502"/>
    <lineage>
        <taxon>Eukaryota</taxon>
        <taxon>Fungi</taxon>
        <taxon>Fungi incertae sedis</taxon>
        <taxon>Mucoromycota</taxon>
        <taxon>Glomeromycotina</taxon>
        <taxon>Glomeromycetes</taxon>
        <taxon>Diversisporales</taxon>
        <taxon>Gigasporaceae</taxon>
        <taxon>Racocetra</taxon>
    </lineage>
</organism>
<feature type="non-terminal residue" evidence="1">
    <location>
        <position position="1"/>
    </location>
</feature>
<accession>A0ACA9STH5</accession>
<protein>
    <submittedName>
        <fullName evidence="1">28527_t:CDS:1</fullName>
    </submittedName>
</protein>
<feature type="non-terminal residue" evidence="1">
    <location>
        <position position="46"/>
    </location>
</feature>
<gene>
    <name evidence="1" type="ORF">RPERSI_LOCUS34651</name>
</gene>
<keyword evidence="2" id="KW-1185">Reference proteome</keyword>
<evidence type="ECO:0000313" key="2">
    <source>
        <dbReference type="Proteomes" id="UP000789920"/>
    </source>
</evidence>
<sequence>DKYWKRTEKLKVLDIGTGCGNIVIALAKNRPAGNFLAVDINKQALK</sequence>
<dbReference type="EMBL" id="CAJVQC010156062">
    <property type="protein sequence ID" value="CAG8847468.1"/>
    <property type="molecule type" value="Genomic_DNA"/>
</dbReference>
<evidence type="ECO:0000313" key="1">
    <source>
        <dbReference type="EMBL" id="CAG8847468.1"/>
    </source>
</evidence>
<dbReference type="Proteomes" id="UP000789920">
    <property type="component" value="Unassembled WGS sequence"/>
</dbReference>
<name>A0ACA9STH5_9GLOM</name>
<proteinExistence type="predicted"/>
<comment type="caution">
    <text evidence="1">The sequence shown here is derived from an EMBL/GenBank/DDBJ whole genome shotgun (WGS) entry which is preliminary data.</text>
</comment>
<reference evidence="1" key="1">
    <citation type="submission" date="2021-06" db="EMBL/GenBank/DDBJ databases">
        <authorList>
            <person name="Kallberg Y."/>
            <person name="Tangrot J."/>
            <person name="Rosling A."/>
        </authorList>
    </citation>
    <scope>NUCLEOTIDE SEQUENCE</scope>
    <source>
        <strain evidence="1">MA461A</strain>
    </source>
</reference>